<dbReference type="Proteomes" id="UP000053236">
    <property type="component" value="Unassembled WGS sequence"/>
</dbReference>
<reference evidence="2 3" key="2">
    <citation type="submission" date="2013-11" db="EMBL/GenBank/DDBJ databases">
        <title>The Genome Sequence of Phytophthora parasitica CJ05E6.</title>
        <authorList>
            <consortium name="The Broad Institute Genomics Platform"/>
            <person name="Russ C."/>
            <person name="Tyler B."/>
            <person name="Panabieres F."/>
            <person name="Shan W."/>
            <person name="Tripathy S."/>
            <person name="Grunwald N."/>
            <person name="Machado M."/>
            <person name="Johnson C.S."/>
            <person name="Arredondo F."/>
            <person name="Hong C."/>
            <person name="Coffey M."/>
            <person name="Young S.K."/>
            <person name="Zeng Q."/>
            <person name="Gargeya S."/>
            <person name="Fitzgerald M."/>
            <person name="Abouelleil A."/>
            <person name="Alvarado L."/>
            <person name="Chapman S.B."/>
            <person name="Gainer-Dewar J."/>
            <person name="Goldberg J."/>
            <person name="Griggs A."/>
            <person name="Gujja S."/>
            <person name="Hansen M."/>
            <person name="Howarth C."/>
            <person name="Imamovic A."/>
            <person name="Ireland A."/>
            <person name="Larimer J."/>
            <person name="McCowan C."/>
            <person name="Murphy C."/>
            <person name="Pearson M."/>
            <person name="Poon T.W."/>
            <person name="Priest M."/>
            <person name="Roberts A."/>
            <person name="Saif S."/>
            <person name="Shea T."/>
            <person name="Sykes S."/>
            <person name="Wortman J."/>
            <person name="Nusbaum C."/>
            <person name="Birren B."/>
        </authorList>
    </citation>
    <scope>NUCLEOTIDE SEQUENCE [LARGE SCALE GENOMIC DNA]</scope>
    <source>
        <strain evidence="2 3">CJ05E6</strain>
    </source>
</reference>
<accession>W2IZ04</accession>
<evidence type="ECO:0000313" key="1">
    <source>
        <dbReference type="EMBL" id="ETK85964.1"/>
    </source>
</evidence>
<organism evidence="2 3">
    <name type="scientific">Phytophthora nicotianae</name>
    <name type="common">Potato buckeye rot agent</name>
    <name type="synonym">Phytophthora parasitica</name>
    <dbReference type="NCBI Taxonomy" id="4792"/>
    <lineage>
        <taxon>Eukaryota</taxon>
        <taxon>Sar</taxon>
        <taxon>Stramenopiles</taxon>
        <taxon>Oomycota</taxon>
        <taxon>Peronosporomycetes</taxon>
        <taxon>Peronosporales</taxon>
        <taxon>Peronosporaceae</taxon>
        <taxon>Phytophthora</taxon>
    </lineage>
</organism>
<reference evidence="1" key="1">
    <citation type="submission" date="2013-11" db="EMBL/GenBank/DDBJ databases">
        <title>The Genome Sequence of Phytophthora parasitica CJ02B3.</title>
        <authorList>
            <consortium name="The Broad Institute Genomics Platform"/>
            <person name="Russ C."/>
            <person name="Tyler B."/>
            <person name="Panabieres F."/>
            <person name="Shan W."/>
            <person name="Tripathy S."/>
            <person name="Grunwald N."/>
            <person name="Machado M."/>
            <person name="Johnson C.S."/>
            <person name="Arredondo F."/>
            <person name="Hong C."/>
            <person name="Coffey M."/>
            <person name="Young S.K."/>
            <person name="Zeng Q."/>
            <person name="Gargeya S."/>
            <person name="Fitzgerald M."/>
            <person name="Abouelleil A."/>
            <person name="Alvarado L."/>
            <person name="Chapman S.B."/>
            <person name="Gainer-Dewar J."/>
            <person name="Goldberg J."/>
            <person name="Griggs A."/>
            <person name="Gujja S."/>
            <person name="Hansen M."/>
            <person name="Howarth C."/>
            <person name="Imamovic A."/>
            <person name="Ireland A."/>
            <person name="Larimer J."/>
            <person name="McCowan C."/>
            <person name="Murphy C."/>
            <person name="Pearson M."/>
            <person name="Poon T.W."/>
            <person name="Priest M."/>
            <person name="Roberts A."/>
            <person name="Saif S."/>
            <person name="Shea T."/>
            <person name="Sykes S."/>
            <person name="Wortman J."/>
            <person name="Nusbaum C."/>
            <person name="Birren B."/>
        </authorList>
    </citation>
    <scope>NUCLEOTIDE SEQUENCE [LARGE SCALE GENOMIC DNA]</scope>
    <source>
        <strain evidence="1">CJ02B3</strain>
    </source>
</reference>
<proteinExistence type="predicted"/>
<evidence type="ECO:0000313" key="3">
    <source>
        <dbReference type="Proteomes" id="UP000053864"/>
    </source>
</evidence>
<dbReference type="EMBL" id="KI673129">
    <property type="protein sequence ID" value="ETL39390.1"/>
    <property type="molecule type" value="Genomic_DNA"/>
</dbReference>
<protein>
    <submittedName>
        <fullName evidence="2">Uncharacterized protein</fullName>
    </submittedName>
</protein>
<evidence type="ECO:0000313" key="2">
    <source>
        <dbReference type="EMBL" id="ETL39390.1"/>
    </source>
</evidence>
<gene>
    <name evidence="1" type="ORF">L915_09364</name>
    <name evidence="2" type="ORF">L916_09270</name>
</gene>
<dbReference type="Proteomes" id="UP000053864">
    <property type="component" value="Unassembled WGS sequence"/>
</dbReference>
<name>W2IZ04_PHYNI</name>
<dbReference type="EMBL" id="KI686484">
    <property type="protein sequence ID" value="ETK85964.1"/>
    <property type="molecule type" value="Genomic_DNA"/>
</dbReference>
<sequence length="37" mass="3772">MTASSSPRTSAAHVHIALLVSHGAKLGPLVLHDANPD</sequence>
<dbReference type="AlphaFoldDB" id="W2IZ04"/>